<evidence type="ECO:0000256" key="7">
    <source>
        <dbReference type="ARBA" id="ARBA00023049"/>
    </source>
</evidence>
<dbReference type="PANTHER" id="PTHR21666">
    <property type="entry name" value="PEPTIDASE-RELATED"/>
    <property type="match status" value="1"/>
</dbReference>
<accession>A0A2H3P260</accession>
<dbReference type="Pfam" id="PF19425">
    <property type="entry name" value="Csd3_N2"/>
    <property type="match status" value="1"/>
</dbReference>
<gene>
    <name evidence="11" type="ORF">CRI93_02420</name>
</gene>
<reference evidence="11 12" key="1">
    <citation type="submission" date="2017-10" db="EMBL/GenBank/DDBJ databases">
        <title>Draft genome of Longimonas halophila.</title>
        <authorList>
            <person name="Goh K.M."/>
            <person name="Shamsir M.S."/>
            <person name="Lim S.W."/>
        </authorList>
    </citation>
    <scope>NUCLEOTIDE SEQUENCE [LARGE SCALE GENOMIC DNA]</scope>
    <source>
        <strain evidence="11 12">KCTC 42399</strain>
    </source>
</reference>
<comment type="caution">
    <text evidence="11">The sequence shown here is derived from an EMBL/GenBank/DDBJ whole genome shotgun (WGS) entry which is preliminary data.</text>
</comment>
<dbReference type="Gene3D" id="2.70.70.10">
    <property type="entry name" value="Glucose Permease (Domain IIA)"/>
    <property type="match status" value="1"/>
</dbReference>
<dbReference type="InterPro" id="IPR050570">
    <property type="entry name" value="Cell_wall_metabolism_enzyme"/>
</dbReference>
<evidence type="ECO:0000259" key="10">
    <source>
        <dbReference type="Pfam" id="PF19425"/>
    </source>
</evidence>
<dbReference type="InterPro" id="IPR011055">
    <property type="entry name" value="Dup_hybrid_motif"/>
</dbReference>
<feature type="region of interest" description="Disordered" evidence="8">
    <location>
        <begin position="266"/>
        <end position="286"/>
    </location>
</feature>
<feature type="domain" description="M23ase beta-sheet core" evidence="9">
    <location>
        <begin position="274"/>
        <end position="369"/>
    </location>
</feature>
<evidence type="ECO:0000256" key="8">
    <source>
        <dbReference type="SAM" id="MobiDB-lite"/>
    </source>
</evidence>
<dbReference type="SUPFAM" id="SSF51261">
    <property type="entry name" value="Duplicated hybrid motif"/>
    <property type="match status" value="1"/>
</dbReference>
<evidence type="ECO:0000256" key="5">
    <source>
        <dbReference type="ARBA" id="ARBA00022801"/>
    </source>
</evidence>
<dbReference type="GO" id="GO:0004222">
    <property type="term" value="F:metalloendopeptidase activity"/>
    <property type="evidence" value="ECO:0007669"/>
    <property type="project" value="TreeGrafter"/>
</dbReference>
<dbReference type="InterPro" id="IPR016047">
    <property type="entry name" value="M23ase_b-sheet_dom"/>
</dbReference>
<dbReference type="Proteomes" id="UP000221024">
    <property type="component" value="Unassembled WGS sequence"/>
</dbReference>
<organism evidence="11 12">
    <name type="scientific">Longimonas halophila</name>
    <dbReference type="NCBI Taxonomy" id="1469170"/>
    <lineage>
        <taxon>Bacteria</taxon>
        <taxon>Pseudomonadati</taxon>
        <taxon>Rhodothermota</taxon>
        <taxon>Rhodothermia</taxon>
        <taxon>Rhodothermales</taxon>
        <taxon>Salisaetaceae</taxon>
        <taxon>Longimonas</taxon>
    </lineage>
</organism>
<proteinExistence type="predicted"/>
<evidence type="ECO:0000256" key="4">
    <source>
        <dbReference type="ARBA" id="ARBA00022723"/>
    </source>
</evidence>
<keyword evidence="7" id="KW-0482">Metalloprotease</keyword>
<evidence type="ECO:0000259" key="9">
    <source>
        <dbReference type="Pfam" id="PF01551"/>
    </source>
</evidence>
<comment type="cofactor">
    <cofactor evidence="1">
        <name>Zn(2+)</name>
        <dbReference type="ChEBI" id="CHEBI:29105"/>
    </cofactor>
</comment>
<dbReference type="PANTHER" id="PTHR21666:SF288">
    <property type="entry name" value="CELL DIVISION PROTEIN YTFB"/>
    <property type="match status" value="1"/>
</dbReference>
<dbReference type="GO" id="GO:0006508">
    <property type="term" value="P:proteolysis"/>
    <property type="evidence" value="ECO:0007669"/>
    <property type="project" value="UniProtKB-KW"/>
</dbReference>
<keyword evidence="6" id="KW-0862">Zinc</keyword>
<keyword evidence="4" id="KW-0479">Metal-binding</keyword>
<evidence type="ECO:0000313" key="12">
    <source>
        <dbReference type="Proteomes" id="UP000221024"/>
    </source>
</evidence>
<dbReference type="EMBL" id="PDEP01000001">
    <property type="protein sequence ID" value="PEN09660.1"/>
    <property type="molecule type" value="Genomic_DNA"/>
</dbReference>
<name>A0A2H3P260_9BACT</name>
<dbReference type="InterPro" id="IPR045834">
    <property type="entry name" value="Csd3_N2"/>
</dbReference>
<dbReference type="Pfam" id="PF01551">
    <property type="entry name" value="Peptidase_M23"/>
    <property type="match status" value="1"/>
</dbReference>
<dbReference type="OrthoDB" id="9810477at2"/>
<evidence type="ECO:0000256" key="6">
    <source>
        <dbReference type="ARBA" id="ARBA00022833"/>
    </source>
</evidence>
<evidence type="ECO:0000256" key="1">
    <source>
        <dbReference type="ARBA" id="ARBA00001947"/>
    </source>
</evidence>
<protein>
    <submittedName>
        <fullName evidence="11">Peptidase M24</fullName>
    </submittedName>
</protein>
<evidence type="ECO:0000256" key="3">
    <source>
        <dbReference type="ARBA" id="ARBA00022670"/>
    </source>
</evidence>
<dbReference type="GO" id="GO:0030313">
    <property type="term" value="C:cell envelope"/>
    <property type="evidence" value="ECO:0007669"/>
    <property type="project" value="UniProtKB-SubCell"/>
</dbReference>
<feature type="domain" description="Csd3-like second N-terminal" evidence="10">
    <location>
        <begin position="143"/>
        <end position="261"/>
    </location>
</feature>
<keyword evidence="3" id="KW-0645">Protease</keyword>
<sequence length="417" mass="46880">MLWSVWTPDDAPPEDEVPVQAASFEGRPASAETPETTDAYGVPAGDWTITERTIRRNQTFADLLLSEGVSYQQVVNVARAVEDVYNVRRLRTGKTLRIYNDPATETARYAVYEPSARRYVVYDLQDPANSEVTERTVTTEWARASGTIDGSLYQTMIDSGAHPELVIKMADVYAWQIDFFRLQRGDRFDIIYEKRSIEGERIRPGDVVAARLVHHGTPYYAFRFQDASDDRPEYYDGLGNSLRRELLRAPLDYARVSSRFSHNRRHPVLGVNRPHHGTDYAAPTGTPVRSVGEGVVEFAAYKGGNGNYVRIRHNGTYTTGYLHLNRMAEGIRRGVTVEQGEVIGYVGSTGLSTGPHLDYRVWKHGTPIDALDMDLPPAYPVAPDLRRPYMQTVQRLQPMLDRPAYFAAERAASASTS</sequence>
<dbReference type="CDD" id="cd12797">
    <property type="entry name" value="M23_peptidase"/>
    <property type="match status" value="1"/>
</dbReference>
<dbReference type="Gene3D" id="3.10.450.350">
    <property type="match status" value="1"/>
</dbReference>
<keyword evidence="5" id="KW-0378">Hydrolase</keyword>
<dbReference type="AlphaFoldDB" id="A0A2H3P260"/>
<evidence type="ECO:0000313" key="11">
    <source>
        <dbReference type="EMBL" id="PEN09660.1"/>
    </source>
</evidence>
<keyword evidence="12" id="KW-1185">Reference proteome</keyword>
<dbReference type="GO" id="GO:0046872">
    <property type="term" value="F:metal ion binding"/>
    <property type="evidence" value="ECO:0007669"/>
    <property type="project" value="UniProtKB-KW"/>
</dbReference>
<evidence type="ECO:0000256" key="2">
    <source>
        <dbReference type="ARBA" id="ARBA00004196"/>
    </source>
</evidence>
<comment type="subcellular location">
    <subcellularLocation>
        <location evidence="2">Cell envelope</location>
    </subcellularLocation>
</comment>